<dbReference type="Pfam" id="PF00619">
    <property type="entry name" value="CARD"/>
    <property type="match status" value="1"/>
</dbReference>
<dbReference type="PhylomeDB" id="B3S622"/>
<dbReference type="PROSITE" id="PS50209">
    <property type="entry name" value="CARD"/>
    <property type="match status" value="1"/>
</dbReference>
<dbReference type="InterPro" id="IPR027417">
    <property type="entry name" value="P-loop_NTPase"/>
</dbReference>
<dbReference type="KEGG" id="tad:TRIADDRAFT_64193"/>
<dbReference type="OMA" id="EHILEIM"/>
<dbReference type="RefSeq" id="XP_002115539.1">
    <property type="nucleotide sequence ID" value="XM_002115503.1"/>
</dbReference>
<evidence type="ECO:0000313" key="3">
    <source>
        <dbReference type="EMBL" id="EDV21902.1"/>
    </source>
</evidence>
<gene>
    <name evidence="3" type="ORF">TRIADDRAFT_64193</name>
</gene>
<feature type="region of interest" description="Disordered" evidence="1">
    <location>
        <begin position="627"/>
        <end position="647"/>
    </location>
</feature>
<feature type="domain" description="CARD" evidence="2">
    <location>
        <begin position="655"/>
        <end position="718"/>
    </location>
</feature>
<sequence length="718" mass="82069">MLIGPENVGKSTILRILIEAEQILDLPSTEVLDKPEKVLNIVTLKLQDGAKQDCNKLYTKKIDTTVTPVKVNQAYKESNPVSVLGKSSSDNGNDQSAQDAKTRNEISSDIEDIKELAKGQQNQYQSQDEHQYGTFWDFGGQRAYQLTQEPFLSGSCIYILVFNIAESIDSKVLKRNKERTGDTYLERYKEWLTSIIGDSEERPEVEVKTEPYKFPVVILVATHGDKIKCVKDRKQKYNKFRNTILEALPSYSKNICSSNIIFDRGQEDNNKNNKECRTKLLNYIKSFTEVLPFESREIPTKYYCMVNNLHSKRDKVKNIMTIGEVKRLAMDCQLYEENTDCKNVDGDLRNMLEYLHEIGELLFCRVRTEKHIIVTDIPWLIKSFRKVVKLIGKDNVSNGYLLACYNKAEKEGKLLKGVIDMALTSKDLTSGASEACELTKDEKEHILEIMEYYNIICPIQTVEQTDNAVYIVPCLVTPGASGTIETEDDMKESEFLFIKCNEKKLPFISDGIFYCLLAACQTVWNNNDVIINYRCARYYVKEGKYFIIVREDLVLVCNINITYQMMINGRMPTFLENDCLLHIKCSSNTCNQYIELSQNDQDDNVEKSCKKCNRSPDLKSLDDWGMIKEGSSTSKRDKATISGKQSATALNRSPENLYSKSIITENHKEEIFAEKTNSRQLSKLLDILPECGSKAFRGFVKAVQKCNKDLGKLLEEHI</sequence>
<dbReference type="Gene3D" id="3.40.50.300">
    <property type="entry name" value="P-loop containing nucleotide triphosphate hydrolases"/>
    <property type="match status" value="1"/>
</dbReference>
<dbReference type="InParanoid" id="B3S622"/>
<feature type="region of interest" description="Disordered" evidence="1">
    <location>
        <begin position="80"/>
        <end position="105"/>
    </location>
</feature>
<keyword evidence="4" id="KW-1185">Reference proteome</keyword>
<evidence type="ECO:0000256" key="1">
    <source>
        <dbReference type="SAM" id="MobiDB-lite"/>
    </source>
</evidence>
<dbReference type="OrthoDB" id="6078042at2759"/>
<name>B3S622_TRIAD</name>
<dbReference type="EMBL" id="DS985251">
    <property type="protein sequence ID" value="EDV21902.1"/>
    <property type="molecule type" value="Genomic_DNA"/>
</dbReference>
<dbReference type="GeneID" id="6756868"/>
<dbReference type="InterPro" id="IPR001315">
    <property type="entry name" value="CARD"/>
</dbReference>
<dbReference type="PANTHER" id="PTHR12449:SF18">
    <property type="entry name" value="DEATH DOMAIN-CONTAINING PROTEIN"/>
    <property type="match status" value="1"/>
</dbReference>
<dbReference type="InterPro" id="IPR011029">
    <property type="entry name" value="DEATH-like_dom_sf"/>
</dbReference>
<dbReference type="CTD" id="6756868"/>
<dbReference type="AlphaFoldDB" id="B3S622"/>
<reference evidence="3 4" key="1">
    <citation type="journal article" date="2008" name="Nature">
        <title>The Trichoplax genome and the nature of placozoans.</title>
        <authorList>
            <person name="Srivastava M."/>
            <person name="Begovic E."/>
            <person name="Chapman J."/>
            <person name="Putnam N.H."/>
            <person name="Hellsten U."/>
            <person name="Kawashima T."/>
            <person name="Kuo A."/>
            <person name="Mitros T."/>
            <person name="Salamov A."/>
            <person name="Carpenter M.L."/>
            <person name="Signorovitch A.Y."/>
            <person name="Moreno M.A."/>
            <person name="Kamm K."/>
            <person name="Grimwood J."/>
            <person name="Schmutz J."/>
            <person name="Shapiro H."/>
            <person name="Grigoriev I.V."/>
            <person name="Buss L.W."/>
            <person name="Schierwater B."/>
            <person name="Dellaporta S.L."/>
            <person name="Rokhsar D.S."/>
        </authorList>
    </citation>
    <scope>NUCLEOTIDE SEQUENCE [LARGE SCALE GENOMIC DNA]</scope>
    <source>
        <strain evidence="3 4">Grell-BS-1999</strain>
    </source>
</reference>
<feature type="compositionally biased region" description="Polar residues" evidence="1">
    <location>
        <begin position="80"/>
        <end position="99"/>
    </location>
</feature>
<evidence type="ECO:0000313" key="4">
    <source>
        <dbReference type="Proteomes" id="UP000009022"/>
    </source>
</evidence>
<organism evidence="3 4">
    <name type="scientific">Trichoplax adhaerens</name>
    <name type="common">Trichoplax reptans</name>
    <dbReference type="NCBI Taxonomy" id="10228"/>
    <lineage>
        <taxon>Eukaryota</taxon>
        <taxon>Metazoa</taxon>
        <taxon>Placozoa</taxon>
        <taxon>Uniplacotomia</taxon>
        <taxon>Trichoplacea</taxon>
        <taxon>Trichoplacidae</taxon>
        <taxon>Trichoplax</taxon>
    </lineage>
</organism>
<dbReference type="PANTHER" id="PTHR12449">
    <property type="entry name" value="DEATH DOMAIN-CONTAINING PROTEIN"/>
    <property type="match status" value="1"/>
</dbReference>
<dbReference type="Proteomes" id="UP000009022">
    <property type="component" value="Unassembled WGS sequence"/>
</dbReference>
<accession>B3S622</accession>
<evidence type="ECO:0000259" key="2">
    <source>
        <dbReference type="PROSITE" id="PS50209"/>
    </source>
</evidence>
<dbReference type="SUPFAM" id="SSF47986">
    <property type="entry name" value="DEATH domain"/>
    <property type="match status" value="1"/>
</dbReference>
<dbReference type="Gene3D" id="1.10.533.10">
    <property type="entry name" value="Death Domain, Fas"/>
    <property type="match status" value="1"/>
</dbReference>
<proteinExistence type="predicted"/>
<dbReference type="InterPro" id="IPR039788">
    <property type="entry name" value="NOL4/NOL4L"/>
</dbReference>
<dbReference type="SUPFAM" id="SSF52540">
    <property type="entry name" value="P-loop containing nucleoside triphosphate hydrolases"/>
    <property type="match status" value="1"/>
</dbReference>
<protein>
    <recommendedName>
        <fullName evidence="2">CARD domain-containing protein</fullName>
    </recommendedName>
</protein>
<dbReference type="GO" id="GO:0042981">
    <property type="term" value="P:regulation of apoptotic process"/>
    <property type="evidence" value="ECO:0007669"/>
    <property type="project" value="InterPro"/>
</dbReference>
<dbReference type="CDD" id="cd01671">
    <property type="entry name" value="CARD"/>
    <property type="match status" value="1"/>
</dbReference>
<dbReference type="HOGENOM" id="CLU_015649_0_0_1"/>